<dbReference type="RefSeq" id="WP_230757432.1">
    <property type="nucleotide sequence ID" value="NZ_JAINWA010000003.1"/>
</dbReference>
<dbReference type="PANTHER" id="PTHR43095">
    <property type="entry name" value="SUGAR KINASE"/>
    <property type="match status" value="1"/>
</dbReference>
<comment type="similarity">
    <text evidence="1">Belongs to the FGGY kinase family.</text>
</comment>
<sequence>MNRTVFAVDIGTSSLKAALIDSFGEVLAAARVRFPRAQRTGEHWENALSSAWAAVHSQLGDFTPNAVSVSGNGPTLASVSQDGRASAVLLWNDPVSPIPAESGAGKTPSLFIPRIQAFQSLYPREFSEASSLLSGPEYIVWRLTGSPVTILPDPRYEKAYWTAGDLSATGLSGVPLAPFLLAGQRFGLTNGTAGIPAGIPVTGCGPDFTAALLGTGTIEPGTACDRAGTSEGLNLCLGEPISAEAVRTLPGAVPGVWNASYILSETGAIFHTWRRDNGLAAMQYPELMKQIEQSPIVPEHQGILHPGRKVVEEIGFAVRRGIETLNAIAGKDLVWRLSGGQARNEIWNRMKADITGARFALTRTPDGELMGDAIAGFAMLGEYASMEEAARAMVRIDKIYEPDPENHLLYTEKYRTHAHL</sequence>
<accession>A0AAE3ELN0</accession>
<reference evidence="5" key="1">
    <citation type="submission" date="2021-08" db="EMBL/GenBank/DDBJ databases">
        <title>Comparative analyses of Brucepasteria parasyntrophica and Teretinema zuelzerae.</title>
        <authorList>
            <person name="Song Y."/>
            <person name="Brune A."/>
        </authorList>
    </citation>
    <scope>NUCLEOTIDE SEQUENCE</scope>
    <source>
        <strain evidence="5">DSM 1903</strain>
    </source>
</reference>
<protein>
    <recommendedName>
        <fullName evidence="4">Carbohydrate kinase FGGY C-terminal domain-containing protein</fullName>
    </recommendedName>
</protein>
<dbReference type="Pfam" id="PF02782">
    <property type="entry name" value="FGGY_C"/>
    <property type="match status" value="1"/>
</dbReference>
<evidence type="ECO:0000256" key="2">
    <source>
        <dbReference type="ARBA" id="ARBA00022679"/>
    </source>
</evidence>
<feature type="domain" description="Carbohydrate kinase FGGY C-terminal" evidence="4">
    <location>
        <begin position="308"/>
        <end position="378"/>
    </location>
</feature>
<evidence type="ECO:0000256" key="1">
    <source>
        <dbReference type="ARBA" id="ARBA00009156"/>
    </source>
</evidence>
<gene>
    <name evidence="5" type="ORF">K7J14_13635</name>
</gene>
<evidence type="ECO:0000313" key="6">
    <source>
        <dbReference type="Proteomes" id="UP001198163"/>
    </source>
</evidence>
<evidence type="ECO:0000313" key="5">
    <source>
        <dbReference type="EMBL" id="MCD1655733.1"/>
    </source>
</evidence>
<dbReference type="PANTHER" id="PTHR43095:SF2">
    <property type="entry name" value="GLUCONOKINASE"/>
    <property type="match status" value="1"/>
</dbReference>
<organism evidence="5 6">
    <name type="scientific">Teretinema zuelzerae</name>
    <dbReference type="NCBI Taxonomy" id="156"/>
    <lineage>
        <taxon>Bacteria</taxon>
        <taxon>Pseudomonadati</taxon>
        <taxon>Spirochaetota</taxon>
        <taxon>Spirochaetia</taxon>
        <taxon>Spirochaetales</taxon>
        <taxon>Treponemataceae</taxon>
        <taxon>Teretinema</taxon>
    </lineage>
</organism>
<dbReference type="Gene3D" id="3.30.420.40">
    <property type="match status" value="3"/>
</dbReference>
<name>A0AAE3ELN0_9SPIR</name>
<proteinExistence type="inferred from homology"/>
<keyword evidence="6" id="KW-1185">Reference proteome</keyword>
<dbReference type="SUPFAM" id="SSF53067">
    <property type="entry name" value="Actin-like ATPase domain"/>
    <property type="match status" value="2"/>
</dbReference>
<dbReference type="AlphaFoldDB" id="A0AAE3ELN0"/>
<dbReference type="InterPro" id="IPR050406">
    <property type="entry name" value="FGGY_Carb_Kinase"/>
</dbReference>
<dbReference type="EMBL" id="JAINWA010000003">
    <property type="protein sequence ID" value="MCD1655733.1"/>
    <property type="molecule type" value="Genomic_DNA"/>
</dbReference>
<dbReference type="GO" id="GO:0016301">
    <property type="term" value="F:kinase activity"/>
    <property type="evidence" value="ECO:0007669"/>
    <property type="project" value="UniProtKB-KW"/>
</dbReference>
<dbReference type="InterPro" id="IPR018485">
    <property type="entry name" value="FGGY_C"/>
</dbReference>
<evidence type="ECO:0000256" key="3">
    <source>
        <dbReference type="ARBA" id="ARBA00022777"/>
    </source>
</evidence>
<evidence type="ECO:0000259" key="4">
    <source>
        <dbReference type="Pfam" id="PF02782"/>
    </source>
</evidence>
<dbReference type="Proteomes" id="UP001198163">
    <property type="component" value="Unassembled WGS sequence"/>
</dbReference>
<keyword evidence="3" id="KW-0418">Kinase</keyword>
<comment type="caution">
    <text evidence="5">The sequence shown here is derived from an EMBL/GenBank/DDBJ whole genome shotgun (WGS) entry which is preliminary data.</text>
</comment>
<keyword evidence="2" id="KW-0808">Transferase</keyword>
<dbReference type="InterPro" id="IPR043129">
    <property type="entry name" value="ATPase_NBD"/>
</dbReference>